<dbReference type="GO" id="GO:0046677">
    <property type="term" value="P:response to antibiotic"/>
    <property type="evidence" value="ECO:0007669"/>
    <property type="project" value="UniProtKB-KW"/>
</dbReference>
<evidence type="ECO:0000313" key="8">
    <source>
        <dbReference type="EMBL" id="NAZ16491.1"/>
    </source>
</evidence>
<feature type="transmembrane region" description="Helical" evidence="6">
    <location>
        <begin position="158"/>
        <end position="179"/>
    </location>
</feature>
<reference evidence="8 9" key="1">
    <citation type="submission" date="2020-01" db="EMBL/GenBank/DDBJ databases">
        <title>Glutamicibacter soli M275.</title>
        <authorList>
            <person name="Meng X."/>
        </authorList>
    </citation>
    <scope>NUCLEOTIDE SEQUENCE [LARGE SCALE GENOMIC DNA]</scope>
    <source>
        <strain evidence="8 9">M275</strain>
    </source>
</reference>
<keyword evidence="5" id="KW-0046">Antibiotic resistance</keyword>
<feature type="transmembrane region" description="Helical" evidence="6">
    <location>
        <begin position="34"/>
        <end position="55"/>
    </location>
</feature>
<dbReference type="PANTHER" id="PTHR43229">
    <property type="entry name" value="NODULATION PROTEIN J"/>
    <property type="match status" value="1"/>
</dbReference>
<dbReference type="GO" id="GO:0043190">
    <property type="term" value="C:ATP-binding cassette (ABC) transporter complex"/>
    <property type="evidence" value="ECO:0007669"/>
    <property type="project" value="InterPro"/>
</dbReference>
<evidence type="ECO:0000256" key="6">
    <source>
        <dbReference type="SAM" id="Phobius"/>
    </source>
</evidence>
<dbReference type="PANTHER" id="PTHR43229:SF2">
    <property type="entry name" value="NODULATION PROTEIN J"/>
    <property type="match status" value="1"/>
</dbReference>
<gene>
    <name evidence="8" type="ORF">GT020_10505</name>
</gene>
<dbReference type="PIRSF" id="PIRSF006648">
    <property type="entry name" value="DrrB"/>
    <property type="match status" value="1"/>
</dbReference>
<dbReference type="Pfam" id="PF01061">
    <property type="entry name" value="ABC2_membrane"/>
    <property type="match status" value="1"/>
</dbReference>
<accession>A0A6L9G3Z0</accession>
<keyword evidence="3 6" id="KW-1133">Transmembrane helix</keyword>
<dbReference type="InterPro" id="IPR000412">
    <property type="entry name" value="ABC_2_transport"/>
</dbReference>
<comment type="caution">
    <text evidence="8">The sequence shown here is derived from an EMBL/GenBank/DDBJ whole genome shotgun (WGS) entry which is preliminary data.</text>
</comment>
<dbReference type="InterPro" id="IPR051784">
    <property type="entry name" value="Nod_factor_ABC_transporter"/>
</dbReference>
<evidence type="ECO:0000256" key="4">
    <source>
        <dbReference type="ARBA" id="ARBA00023136"/>
    </source>
</evidence>
<dbReference type="AlphaFoldDB" id="A0A6L9G3Z0"/>
<evidence type="ECO:0000256" key="2">
    <source>
        <dbReference type="ARBA" id="ARBA00022692"/>
    </source>
</evidence>
<evidence type="ECO:0000256" key="1">
    <source>
        <dbReference type="ARBA" id="ARBA00004141"/>
    </source>
</evidence>
<dbReference type="EMBL" id="WYDN01000008">
    <property type="protein sequence ID" value="NAZ16491.1"/>
    <property type="molecule type" value="Genomic_DNA"/>
</dbReference>
<proteinExistence type="predicted"/>
<keyword evidence="4 6" id="KW-0472">Membrane</keyword>
<evidence type="ECO:0000313" key="9">
    <source>
        <dbReference type="Proteomes" id="UP000477543"/>
    </source>
</evidence>
<feature type="transmembrane region" description="Helical" evidence="6">
    <location>
        <begin position="186"/>
        <end position="207"/>
    </location>
</feature>
<sequence length="286" mass="30845">MLPKAASTSYPRASGLKPFLLHTELEFKDFWRSIIQLAFIVFMPVMFYVGFGFVFRDQAQQIRSVGELTITQGNYSYAGVLTFALLSVVLANVAISLAIKRHHGLFKRFRTTPVTPAAVMGAFLANALVTLAIVFGVISAIGVIWLGVDVAAQRLPMLFAAALIGFVAIAPLGTALSLVPPNADAAVPIVNGVFFPLAFLSGAFFAMPFPEPIQAIINILPGKPLMDLFTAATASTGPTWNTEAMMILLAWGLAGAVATAKWFKWASEREPRGFSHRKSAKDDHSD</sequence>
<evidence type="ECO:0000256" key="3">
    <source>
        <dbReference type="ARBA" id="ARBA00022989"/>
    </source>
</evidence>
<dbReference type="Proteomes" id="UP000477543">
    <property type="component" value="Unassembled WGS sequence"/>
</dbReference>
<evidence type="ECO:0000259" key="7">
    <source>
        <dbReference type="Pfam" id="PF01061"/>
    </source>
</evidence>
<feature type="transmembrane region" description="Helical" evidence="6">
    <location>
        <begin position="120"/>
        <end position="146"/>
    </location>
</feature>
<name>A0A6L9G3Z0_9MICC</name>
<protein>
    <submittedName>
        <fullName evidence="8">ABC transporter permease</fullName>
    </submittedName>
</protein>
<dbReference type="GO" id="GO:0140359">
    <property type="term" value="F:ABC-type transporter activity"/>
    <property type="evidence" value="ECO:0007669"/>
    <property type="project" value="InterPro"/>
</dbReference>
<organism evidence="8 9">
    <name type="scientific">Glutamicibacter soli</name>
    <dbReference type="NCBI Taxonomy" id="453836"/>
    <lineage>
        <taxon>Bacteria</taxon>
        <taxon>Bacillati</taxon>
        <taxon>Actinomycetota</taxon>
        <taxon>Actinomycetes</taxon>
        <taxon>Micrococcales</taxon>
        <taxon>Micrococcaceae</taxon>
        <taxon>Glutamicibacter</taxon>
    </lineage>
</organism>
<comment type="subcellular location">
    <subcellularLocation>
        <location evidence="1">Membrane</location>
        <topology evidence="1">Multi-pass membrane protein</topology>
    </subcellularLocation>
</comment>
<keyword evidence="2 6" id="KW-0812">Transmembrane</keyword>
<evidence type="ECO:0000256" key="5">
    <source>
        <dbReference type="ARBA" id="ARBA00023251"/>
    </source>
</evidence>
<feature type="domain" description="ABC-2 type transporter transmembrane" evidence="7">
    <location>
        <begin position="25"/>
        <end position="231"/>
    </location>
</feature>
<feature type="transmembrane region" description="Helical" evidence="6">
    <location>
        <begin position="75"/>
        <end position="99"/>
    </location>
</feature>
<dbReference type="InterPro" id="IPR013525">
    <property type="entry name" value="ABC2_TM"/>
</dbReference>